<evidence type="ECO:0000313" key="7">
    <source>
        <dbReference type="EMBL" id="CAE0545056.1"/>
    </source>
</evidence>
<feature type="transmembrane region" description="Helical" evidence="5">
    <location>
        <begin position="274"/>
        <end position="297"/>
    </location>
</feature>
<feature type="transmembrane region" description="Helical" evidence="5">
    <location>
        <begin position="309"/>
        <end position="328"/>
    </location>
</feature>
<evidence type="ECO:0000256" key="2">
    <source>
        <dbReference type="ARBA" id="ARBA00022692"/>
    </source>
</evidence>
<feature type="transmembrane region" description="Helical" evidence="5">
    <location>
        <begin position="77"/>
        <end position="100"/>
    </location>
</feature>
<accession>A0A7S3S6Y8</accession>
<dbReference type="EMBL" id="HBIR01019397">
    <property type="protein sequence ID" value="CAE0545056.1"/>
    <property type="molecule type" value="Transcribed_RNA"/>
</dbReference>
<dbReference type="InterPro" id="IPR037185">
    <property type="entry name" value="EmrE-like"/>
</dbReference>
<feature type="chain" id="PRO_5030986176" evidence="6">
    <location>
        <begin position="18"/>
        <end position="379"/>
    </location>
</feature>
<feature type="transmembrane region" description="Helical" evidence="5">
    <location>
        <begin position="241"/>
        <end position="262"/>
    </location>
</feature>
<feature type="transmembrane region" description="Helical" evidence="5">
    <location>
        <begin position="334"/>
        <end position="353"/>
    </location>
</feature>
<dbReference type="GO" id="GO:0015165">
    <property type="term" value="F:pyrimidine nucleotide-sugar transmembrane transporter activity"/>
    <property type="evidence" value="ECO:0007669"/>
    <property type="project" value="InterPro"/>
</dbReference>
<evidence type="ECO:0000256" key="6">
    <source>
        <dbReference type="SAM" id="SignalP"/>
    </source>
</evidence>
<feature type="transmembrane region" description="Helical" evidence="5">
    <location>
        <begin position="121"/>
        <end position="141"/>
    </location>
</feature>
<dbReference type="Pfam" id="PF04142">
    <property type="entry name" value="Nuc_sug_transp"/>
    <property type="match status" value="1"/>
</dbReference>
<keyword evidence="2 5" id="KW-0812">Transmembrane</keyword>
<dbReference type="SUPFAM" id="SSF103481">
    <property type="entry name" value="Multidrug resistance efflux transporter EmrE"/>
    <property type="match status" value="1"/>
</dbReference>
<feature type="transmembrane region" description="Helical" evidence="5">
    <location>
        <begin position="209"/>
        <end position="229"/>
    </location>
</feature>
<organism evidence="7">
    <name type="scientific">Emiliania huxleyi</name>
    <name type="common">Coccolithophore</name>
    <name type="synonym">Pontosphaera huxleyi</name>
    <dbReference type="NCBI Taxonomy" id="2903"/>
    <lineage>
        <taxon>Eukaryota</taxon>
        <taxon>Haptista</taxon>
        <taxon>Haptophyta</taxon>
        <taxon>Prymnesiophyceae</taxon>
        <taxon>Isochrysidales</taxon>
        <taxon>Noelaerhabdaceae</taxon>
        <taxon>Emiliania</taxon>
    </lineage>
</organism>
<comment type="subcellular location">
    <subcellularLocation>
        <location evidence="1">Membrane</location>
        <topology evidence="1">Multi-pass membrane protein</topology>
    </subcellularLocation>
</comment>
<sequence>MKFALLLLTACAMFARADRDRLPLLPLHLSGKRLSKPAGPRIPKAAVGQAVLCTLAVQNACQMLSMRYSRLPDQPKYLASTAVLLAEVVKILVSVAVLALQQGVPGACNTIWQGVFVNWRDTLLVGVPALLYLVQNNLLYLATTHLDAATCQVAYQLKLLTTAFFTVTLLKRHISLRRWVALGILFLGVVFVQLPSGGAGGPLSSTSPIRGMAAVTSACFLSGLAGVWLERIVKRTAQVPIWLRNVQLGSLSLLIGACQIAWLDGGAIRAGGFLQGYTWVTSFVVLQVSLGGLLVALVMKYADNVVKGFATSLSIVISSVVSLFIPSFNFSLRPTFLAGSTLVIAATILYSTIPASPKGAAKAPTPLHELSASEYERQL</sequence>
<dbReference type="PIRSF" id="PIRSF005799">
    <property type="entry name" value="UDP-gal_transpt"/>
    <property type="match status" value="1"/>
</dbReference>
<keyword evidence="6" id="KW-0732">Signal</keyword>
<evidence type="ECO:0000256" key="5">
    <source>
        <dbReference type="SAM" id="Phobius"/>
    </source>
</evidence>
<evidence type="ECO:0000256" key="3">
    <source>
        <dbReference type="ARBA" id="ARBA00022989"/>
    </source>
</evidence>
<proteinExistence type="predicted"/>
<dbReference type="InterPro" id="IPR007271">
    <property type="entry name" value="Nuc_sug_transpt"/>
</dbReference>
<reference evidence="7" key="1">
    <citation type="submission" date="2021-01" db="EMBL/GenBank/DDBJ databases">
        <authorList>
            <person name="Corre E."/>
            <person name="Pelletier E."/>
            <person name="Niang G."/>
            <person name="Scheremetjew M."/>
            <person name="Finn R."/>
            <person name="Kale V."/>
            <person name="Holt S."/>
            <person name="Cochrane G."/>
            <person name="Meng A."/>
            <person name="Brown T."/>
            <person name="Cohen L."/>
        </authorList>
    </citation>
    <scope>NUCLEOTIDE SEQUENCE</scope>
    <source>
        <strain evidence="7">379</strain>
    </source>
</reference>
<feature type="transmembrane region" description="Helical" evidence="5">
    <location>
        <begin position="179"/>
        <end position="197"/>
    </location>
</feature>
<name>A0A7S3S6Y8_EMIHU</name>
<keyword evidence="4 5" id="KW-0472">Membrane</keyword>
<evidence type="ECO:0000256" key="4">
    <source>
        <dbReference type="ARBA" id="ARBA00023136"/>
    </source>
</evidence>
<gene>
    <name evidence="7" type="ORF">EHUX00137_LOCUS14690</name>
</gene>
<dbReference type="PANTHER" id="PTHR10231">
    <property type="entry name" value="NUCLEOTIDE-SUGAR TRANSMEMBRANE TRANSPORTER"/>
    <property type="match status" value="1"/>
</dbReference>
<dbReference type="GO" id="GO:0000139">
    <property type="term" value="C:Golgi membrane"/>
    <property type="evidence" value="ECO:0007669"/>
    <property type="project" value="InterPro"/>
</dbReference>
<protein>
    <submittedName>
        <fullName evidence="7">Uncharacterized protein</fullName>
    </submittedName>
</protein>
<feature type="signal peptide" evidence="6">
    <location>
        <begin position="1"/>
        <end position="17"/>
    </location>
</feature>
<keyword evidence="3 5" id="KW-1133">Transmembrane helix</keyword>
<dbReference type="AlphaFoldDB" id="A0A7S3S6Y8"/>
<dbReference type="NCBIfam" id="TIGR00803">
    <property type="entry name" value="nst"/>
    <property type="match status" value="1"/>
</dbReference>
<evidence type="ECO:0000256" key="1">
    <source>
        <dbReference type="ARBA" id="ARBA00004141"/>
    </source>
</evidence>